<feature type="transmembrane region" description="Helical" evidence="6">
    <location>
        <begin position="354"/>
        <end position="380"/>
    </location>
</feature>
<evidence type="ECO:0000256" key="1">
    <source>
        <dbReference type="ARBA" id="ARBA00004651"/>
    </source>
</evidence>
<feature type="transmembrane region" description="Helical" evidence="6">
    <location>
        <begin position="481"/>
        <end position="509"/>
    </location>
</feature>
<evidence type="ECO:0000256" key="4">
    <source>
        <dbReference type="ARBA" id="ARBA00022989"/>
    </source>
</evidence>
<comment type="subcellular location">
    <subcellularLocation>
        <location evidence="1">Cell membrane</location>
        <topology evidence="1">Multi-pass membrane protein</topology>
    </subcellularLocation>
</comment>
<feature type="transmembrane region" description="Helical" evidence="6">
    <location>
        <begin position="598"/>
        <end position="616"/>
    </location>
</feature>
<accession>A0A0W8FY35</accession>
<dbReference type="PANTHER" id="PTHR43478">
    <property type="entry name" value="NA+/H+ ANTIPORTER-RELATED"/>
    <property type="match status" value="1"/>
</dbReference>
<keyword evidence="4 6" id="KW-1133">Transmembrane helix</keyword>
<sequence>MKKFLLILVILVNFSSLLSQEIEVPKFQLSEIFFPVKIKNLTDSTLHQVSVYDANQTLVNKFTFEGSNYETKITLPRSGIYSFVISSEPGISASVRIIPGWLSIVPPLLAIFLALIIRQVLVSLAAGIFVGAVIIYNYNPLTALLRFTDTIIMNALVDHDHMFIIVFTLMIGGVVGVISQNGGTAGLANLITRYAKKAKSGLISSWLMGMVVFFDDYANSLIIGNMMRPITDKLRISREKLAYIVDSTAAPVASIVLISTWIGYELGLINDGLKSIGSDANAYDVFLQTIPYRFYPIAAMFFVFLTSVMRRDFGPMYKAEKRASLTGQLYEKNAKIDGFKESESQLYTGEKSRWWNGVIPIFIILFGTIAGMVYTGILAIEAAGDINFSVQNIISNSDSYSSLLWASFTASVVAIIMSSWQRILKINEAINAWHSGVKTMLLAAIILVFAWGISDITNQLKTADYLISILSDAIDPRFLPVLVFLVCALISFSTGTSWGTMAIVMPIVIPLAAKMVEVSHLPDSETHLIIVGVVSSVLAGSVFGDHCSPIADTTILSSMASQCNHIDHVKTQLPYAILVGVLSMLLGDLPTAFGLNPFISIGLIFLVLFGFLYFFGKKVPEAKEI</sequence>
<dbReference type="PANTHER" id="PTHR43478:SF1">
    <property type="entry name" value="NA+_H+ ANTIPORTER NHAC-LIKE C-TERMINAL DOMAIN-CONTAINING PROTEIN"/>
    <property type="match status" value="1"/>
</dbReference>
<dbReference type="AlphaFoldDB" id="A0A0W8FY35"/>
<comment type="caution">
    <text evidence="8">The sequence shown here is derived from an EMBL/GenBank/DDBJ whole genome shotgun (WGS) entry which is preliminary data.</text>
</comment>
<protein>
    <submittedName>
        <fullName evidence="8">Na+/h+ antiporter</fullName>
    </submittedName>
</protein>
<keyword evidence="3 6" id="KW-0812">Transmembrane</keyword>
<proteinExistence type="predicted"/>
<evidence type="ECO:0000256" key="6">
    <source>
        <dbReference type="SAM" id="Phobius"/>
    </source>
</evidence>
<dbReference type="EMBL" id="LNQE01000593">
    <property type="protein sequence ID" value="KUG25823.1"/>
    <property type="molecule type" value="Genomic_DNA"/>
</dbReference>
<feature type="transmembrane region" description="Helical" evidence="6">
    <location>
        <begin position="573"/>
        <end position="592"/>
    </location>
</feature>
<keyword evidence="2" id="KW-1003">Cell membrane</keyword>
<dbReference type="GO" id="GO:0005886">
    <property type="term" value="C:plasma membrane"/>
    <property type="evidence" value="ECO:0007669"/>
    <property type="project" value="UniProtKB-SubCell"/>
</dbReference>
<evidence type="ECO:0000256" key="2">
    <source>
        <dbReference type="ARBA" id="ARBA00022475"/>
    </source>
</evidence>
<feature type="transmembrane region" description="Helical" evidence="6">
    <location>
        <begin position="243"/>
        <end position="264"/>
    </location>
</feature>
<name>A0A0W8FY35_9ZZZZ</name>
<feature type="transmembrane region" description="Helical" evidence="6">
    <location>
        <begin position="292"/>
        <end position="309"/>
    </location>
</feature>
<keyword evidence="5 6" id="KW-0472">Membrane</keyword>
<organism evidence="8">
    <name type="scientific">hydrocarbon metagenome</name>
    <dbReference type="NCBI Taxonomy" id="938273"/>
    <lineage>
        <taxon>unclassified sequences</taxon>
        <taxon>metagenomes</taxon>
        <taxon>ecological metagenomes</taxon>
    </lineage>
</organism>
<feature type="transmembrane region" description="Helical" evidence="6">
    <location>
        <begin position="162"/>
        <end position="183"/>
    </location>
</feature>
<feature type="transmembrane region" description="Helical" evidence="6">
    <location>
        <begin position="432"/>
        <end position="453"/>
    </location>
</feature>
<gene>
    <name evidence="8" type="ORF">ASZ90_004339</name>
</gene>
<feature type="transmembrane region" description="Helical" evidence="6">
    <location>
        <begin position="400"/>
        <end position="420"/>
    </location>
</feature>
<dbReference type="Pfam" id="PF03553">
    <property type="entry name" value="Na_H_antiporter"/>
    <property type="match status" value="1"/>
</dbReference>
<reference evidence="8" key="1">
    <citation type="journal article" date="2015" name="Proc. Natl. Acad. Sci. U.S.A.">
        <title>Networks of energetic and metabolic interactions define dynamics in microbial communities.</title>
        <authorList>
            <person name="Embree M."/>
            <person name="Liu J.K."/>
            <person name="Al-Bassam M.M."/>
            <person name="Zengler K."/>
        </authorList>
    </citation>
    <scope>NUCLEOTIDE SEQUENCE</scope>
</reference>
<evidence type="ECO:0000259" key="7">
    <source>
        <dbReference type="Pfam" id="PF03553"/>
    </source>
</evidence>
<evidence type="ECO:0000256" key="5">
    <source>
        <dbReference type="ARBA" id="ARBA00023136"/>
    </source>
</evidence>
<feature type="domain" description="Na+/H+ antiporter NhaC-like C-terminal" evidence="7">
    <location>
        <begin position="253"/>
        <end position="583"/>
    </location>
</feature>
<evidence type="ECO:0000313" key="8">
    <source>
        <dbReference type="EMBL" id="KUG25823.1"/>
    </source>
</evidence>
<evidence type="ECO:0000256" key="3">
    <source>
        <dbReference type="ARBA" id="ARBA00022692"/>
    </source>
</evidence>
<feature type="transmembrane region" description="Helical" evidence="6">
    <location>
        <begin position="109"/>
        <end position="136"/>
    </location>
</feature>
<dbReference type="InterPro" id="IPR018461">
    <property type="entry name" value="Na/H_Antiport_NhaC-like_C"/>
</dbReference>